<keyword evidence="2" id="KW-0645">Protease</keyword>
<keyword evidence="1" id="KW-0732">Signal</keyword>
<evidence type="ECO:0000256" key="1">
    <source>
        <dbReference type="SAM" id="SignalP"/>
    </source>
</evidence>
<sequence length="95" mass="10856">MKVLYILFVIFLLLQIVFSATVKKECKQDSAGDYYVPQGCKDSKDRNKCDRLCKEVCGSKVKDLWSICGDKLLEVDKDDCYCIDLTFPGEETDVK</sequence>
<feature type="signal peptide" evidence="1">
    <location>
        <begin position="1"/>
        <end position="19"/>
    </location>
</feature>
<accession>A2IAB4</accession>
<reference evidence="2" key="1">
    <citation type="journal article" date="2007" name="BMC Genomics">
        <title>An insight into the sialome of the oriental rat flea, Xenopsylla cheopis (Rots).</title>
        <authorList>
            <person name="Andersen J.F."/>
            <person name="Hinnebusch B.J."/>
            <person name="Lucas D.A."/>
            <person name="Conrads T.P."/>
            <person name="Veenstra T.D."/>
            <person name="Pham V.M."/>
            <person name="Ribeiro J.M."/>
        </authorList>
    </citation>
    <scope>NUCLEOTIDE SEQUENCE</scope>
    <source>
        <tissue evidence="2">Salivary gland</tissue>
    </source>
</reference>
<organism evidence="2">
    <name type="scientific">Xenopsylla cheopis</name>
    <name type="common">Oriental rat flea</name>
    <name type="synonym">Pulex cheopis</name>
    <dbReference type="NCBI Taxonomy" id="163159"/>
    <lineage>
        <taxon>Eukaryota</taxon>
        <taxon>Metazoa</taxon>
        <taxon>Ecdysozoa</taxon>
        <taxon>Arthropoda</taxon>
        <taxon>Hexapoda</taxon>
        <taxon>Insecta</taxon>
        <taxon>Pterygota</taxon>
        <taxon>Neoptera</taxon>
        <taxon>Endopterygota</taxon>
        <taxon>Siphonaptera</taxon>
        <taxon>Pulicidae</taxon>
        <taxon>Xenopsyllinae</taxon>
        <taxon>Xenopsylla</taxon>
    </lineage>
</organism>
<dbReference type="GO" id="GO:0008233">
    <property type="term" value="F:peptidase activity"/>
    <property type="evidence" value="ECO:0007669"/>
    <property type="project" value="UniProtKB-KW"/>
</dbReference>
<feature type="chain" id="PRO_5002644611" evidence="1">
    <location>
        <begin position="20"/>
        <end position="95"/>
    </location>
</feature>
<dbReference type="AlphaFoldDB" id="A2IAB4"/>
<protein>
    <submittedName>
        <fullName evidence="2">Fungal protease-specific inhibitor-F-like protein</fullName>
    </submittedName>
</protein>
<dbReference type="GO" id="GO:0006508">
    <property type="term" value="P:proteolysis"/>
    <property type="evidence" value="ECO:0007669"/>
    <property type="project" value="UniProtKB-KW"/>
</dbReference>
<keyword evidence="2" id="KW-0378">Hydrolase</keyword>
<evidence type="ECO:0000313" key="2">
    <source>
        <dbReference type="EMBL" id="ABM55434.1"/>
    </source>
</evidence>
<dbReference type="EMBL" id="EF179428">
    <property type="protein sequence ID" value="ABM55434.1"/>
    <property type="molecule type" value="mRNA"/>
</dbReference>
<name>A2IAB4_XENCH</name>
<proteinExistence type="evidence at transcript level"/>